<gene>
    <name evidence="2" type="ORF">GJ654_18790</name>
</gene>
<dbReference type="RefSeq" id="WP_155447712.1">
    <property type="nucleotide sequence ID" value="NZ_JAOQNR010000024.1"/>
</dbReference>
<evidence type="ECO:0000313" key="2">
    <source>
        <dbReference type="EMBL" id="MTV33031.1"/>
    </source>
</evidence>
<comment type="caution">
    <text evidence="2">The sequence shown here is derived from an EMBL/GenBank/DDBJ whole genome shotgun (WGS) entry which is preliminary data.</text>
</comment>
<organism evidence="2 3">
    <name type="scientific">Rhodoblastus acidophilus</name>
    <name type="common">Rhodopseudomonas acidophila</name>
    <dbReference type="NCBI Taxonomy" id="1074"/>
    <lineage>
        <taxon>Bacteria</taxon>
        <taxon>Pseudomonadati</taxon>
        <taxon>Pseudomonadota</taxon>
        <taxon>Alphaproteobacteria</taxon>
        <taxon>Hyphomicrobiales</taxon>
        <taxon>Rhodoblastaceae</taxon>
        <taxon>Rhodoblastus</taxon>
    </lineage>
</organism>
<dbReference type="AlphaFoldDB" id="A0A6N8DV47"/>
<evidence type="ECO:0000256" key="1">
    <source>
        <dbReference type="SAM" id="MobiDB-lite"/>
    </source>
</evidence>
<sequence length="73" mass="7789">MTETINIRPTDPKADISDPSHGGARLPWVEEGVPRIYDAYWAGHIMRGDIEIVEPSAASAEPSAEPSADNTGA</sequence>
<feature type="region of interest" description="Disordered" evidence="1">
    <location>
        <begin position="1"/>
        <end position="24"/>
    </location>
</feature>
<proteinExistence type="predicted"/>
<evidence type="ECO:0000313" key="3">
    <source>
        <dbReference type="Proteomes" id="UP000439113"/>
    </source>
</evidence>
<dbReference type="Proteomes" id="UP000439113">
    <property type="component" value="Unassembled WGS sequence"/>
</dbReference>
<name>A0A6N8DV47_RHOAC</name>
<dbReference type="EMBL" id="WNKS01000025">
    <property type="protein sequence ID" value="MTV33031.1"/>
    <property type="molecule type" value="Genomic_DNA"/>
</dbReference>
<reference evidence="2 3" key="1">
    <citation type="submission" date="2019-11" db="EMBL/GenBank/DDBJ databases">
        <title>Whole-genome sequence of a Rhodoblastus acidophilus DSM 142.</title>
        <authorList>
            <person name="Kyndt J.A."/>
            <person name="Meyer T.E."/>
        </authorList>
    </citation>
    <scope>NUCLEOTIDE SEQUENCE [LARGE SCALE GENOMIC DNA]</scope>
    <source>
        <strain evidence="2 3">DSM 142</strain>
    </source>
</reference>
<accession>A0A6N8DV47</accession>
<protein>
    <submittedName>
        <fullName evidence="2">Uncharacterized protein</fullName>
    </submittedName>
</protein>